<keyword evidence="1" id="KW-0808">Transferase</keyword>
<dbReference type="PANTHER" id="PTHR43420">
    <property type="entry name" value="ACETYLTRANSFERASE"/>
    <property type="match status" value="1"/>
</dbReference>
<dbReference type="InterPro" id="IPR016181">
    <property type="entry name" value="Acyl_CoA_acyltransferase"/>
</dbReference>
<accession>A0ABS5QWR1</accession>
<proteinExistence type="predicted"/>
<dbReference type="Pfam" id="PF00583">
    <property type="entry name" value="Acetyltransf_1"/>
    <property type="match status" value="1"/>
</dbReference>
<reference evidence="4 5" key="1">
    <citation type="submission" date="2020-02" db="EMBL/GenBank/DDBJ databases">
        <title>Fructobacillus sp. isolated from paper mulberry of Taiwan.</title>
        <authorList>
            <person name="Lin S.-T."/>
        </authorList>
    </citation>
    <scope>NUCLEOTIDE SEQUENCE [LARGE SCALE GENOMIC DNA]</scope>
    <source>
        <strain evidence="4 5">S1-1</strain>
    </source>
</reference>
<gene>
    <name evidence="4" type="ORF">G6R30_04105</name>
</gene>
<evidence type="ECO:0000256" key="1">
    <source>
        <dbReference type="ARBA" id="ARBA00022679"/>
    </source>
</evidence>
<dbReference type="SUPFAM" id="SSF55729">
    <property type="entry name" value="Acyl-CoA N-acyltransferases (Nat)"/>
    <property type="match status" value="1"/>
</dbReference>
<dbReference type="PROSITE" id="PS51186">
    <property type="entry name" value="GNAT"/>
    <property type="match status" value="1"/>
</dbReference>
<comment type="caution">
    <text evidence="4">The sequence shown here is derived from an EMBL/GenBank/DDBJ whole genome shotgun (WGS) entry which is preliminary data.</text>
</comment>
<evidence type="ECO:0000259" key="3">
    <source>
        <dbReference type="PROSITE" id="PS51186"/>
    </source>
</evidence>
<evidence type="ECO:0000256" key="2">
    <source>
        <dbReference type="ARBA" id="ARBA00023315"/>
    </source>
</evidence>
<dbReference type="CDD" id="cd04301">
    <property type="entry name" value="NAT_SF"/>
    <property type="match status" value="1"/>
</dbReference>
<dbReference type="PANTHER" id="PTHR43420:SF12">
    <property type="entry name" value="N-ACETYLTRANSFERASE DOMAIN-CONTAINING PROTEIN"/>
    <property type="match status" value="1"/>
</dbReference>
<sequence length="185" mass="20487">MMVEYPGENEVSLSYCLKSLDLQHAQVAQDLLAVLKQESDTFQLADELARQQSQSIDEEELDAEATLPAKTWLVWAEAETATDSDDNPALSYPVGIGSISSGEVGIAILHDYQNQGLGRLTIQSMIDWAVQVGYERLWLDVDITNAPARHLYDELGFAVVPGAEQSVQLPNKRQATLERRELSLV</sequence>
<dbReference type="Proteomes" id="UP001519503">
    <property type="component" value="Unassembled WGS sequence"/>
</dbReference>
<feature type="domain" description="N-acetyltransferase" evidence="3">
    <location>
        <begin position="40"/>
        <end position="183"/>
    </location>
</feature>
<evidence type="ECO:0000313" key="5">
    <source>
        <dbReference type="Proteomes" id="UP001519503"/>
    </source>
</evidence>
<dbReference type="EMBL" id="JAAMFL010000006">
    <property type="protein sequence ID" value="MBS9337643.1"/>
    <property type="molecule type" value="Genomic_DNA"/>
</dbReference>
<evidence type="ECO:0000313" key="4">
    <source>
        <dbReference type="EMBL" id="MBS9337643.1"/>
    </source>
</evidence>
<keyword evidence="2" id="KW-0012">Acyltransferase</keyword>
<dbReference type="InterPro" id="IPR000182">
    <property type="entry name" value="GNAT_dom"/>
</dbReference>
<organism evidence="4 5">
    <name type="scientific">Fructobacillus parabroussonetiae</name>
    <dbReference type="NCBI Taxonomy" id="2713174"/>
    <lineage>
        <taxon>Bacteria</taxon>
        <taxon>Bacillati</taxon>
        <taxon>Bacillota</taxon>
        <taxon>Bacilli</taxon>
        <taxon>Lactobacillales</taxon>
        <taxon>Lactobacillaceae</taxon>
        <taxon>Fructobacillus</taxon>
    </lineage>
</organism>
<name>A0ABS5QWR1_9LACO</name>
<dbReference type="RefSeq" id="WP_213821742.1">
    <property type="nucleotide sequence ID" value="NZ_JAAMFL010000006.1"/>
</dbReference>
<dbReference type="InterPro" id="IPR050680">
    <property type="entry name" value="YpeA/RimI_acetyltransf"/>
</dbReference>
<dbReference type="Gene3D" id="3.40.630.30">
    <property type="match status" value="1"/>
</dbReference>
<protein>
    <submittedName>
        <fullName evidence="4">N-acetyltransferase</fullName>
    </submittedName>
</protein>
<keyword evidence="5" id="KW-1185">Reference proteome</keyword>